<sequence length="279" mass="28958">MTYTAIITGGAGGMGLATAKILGNDHRVVIADLDQQRLDAAVAELTAGGIEASSAVCDITDRASVERLLDEAARGGHHVRAVVHAAGISPQMGTADRVARINGTGTVNVTQAFLARAGDGDVLVNVASTAGHGLPKILIPFGSFRLAETNPAAFEQAIVRRARIGGRKLHSGIAYGISKAFVLWYTRAQAVAFGKRGARIVSVSPGSFDTAMGRLEENHGAAEFLKVSAIKRFGKPEEIAAVLAFCAGTAPGYLTGVDILVDGGTRAGSEFRKRRGAQP</sequence>
<dbReference type="PANTHER" id="PTHR42760:SF133">
    <property type="entry name" value="3-OXOACYL-[ACYL-CARRIER-PROTEIN] REDUCTASE"/>
    <property type="match status" value="1"/>
</dbReference>
<comment type="caution">
    <text evidence="4">The sequence shown here is derived from an EMBL/GenBank/DDBJ whole genome shotgun (WGS) entry which is preliminary data.</text>
</comment>
<dbReference type="GO" id="GO:0016616">
    <property type="term" value="F:oxidoreductase activity, acting on the CH-OH group of donors, NAD or NADP as acceptor"/>
    <property type="evidence" value="ECO:0007669"/>
    <property type="project" value="UniProtKB-ARBA"/>
</dbReference>
<dbReference type="Pfam" id="PF00106">
    <property type="entry name" value="adh_short"/>
    <property type="match status" value="1"/>
</dbReference>
<protein>
    <submittedName>
        <fullName evidence="4">NAD(P)-dependent dehydrogenase (Short-subunit alcohol dehydrogenase family)</fullName>
    </submittedName>
</protein>
<dbReference type="InterPro" id="IPR057326">
    <property type="entry name" value="KR_dom"/>
</dbReference>
<dbReference type="RefSeq" id="WP_111653510.1">
    <property type="nucleotide sequence ID" value="NZ_JACHWI010000002.1"/>
</dbReference>
<dbReference type="CDD" id="cd05233">
    <property type="entry name" value="SDR_c"/>
    <property type="match status" value="1"/>
</dbReference>
<evidence type="ECO:0000313" key="5">
    <source>
        <dbReference type="Proteomes" id="UP000249341"/>
    </source>
</evidence>
<evidence type="ECO:0000259" key="3">
    <source>
        <dbReference type="SMART" id="SM00822"/>
    </source>
</evidence>
<evidence type="ECO:0000313" key="4">
    <source>
        <dbReference type="EMBL" id="RAK28453.1"/>
    </source>
</evidence>
<dbReference type="Gene3D" id="3.40.50.720">
    <property type="entry name" value="NAD(P)-binding Rossmann-like Domain"/>
    <property type="match status" value="1"/>
</dbReference>
<dbReference type="SMART" id="SM00822">
    <property type="entry name" value="PKS_KR"/>
    <property type="match status" value="1"/>
</dbReference>
<comment type="similarity">
    <text evidence="1">Belongs to the short-chain dehydrogenases/reductases (SDR) family.</text>
</comment>
<dbReference type="InterPro" id="IPR036291">
    <property type="entry name" value="NAD(P)-bd_dom_sf"/>
</dbReference>
<dbReference type="PANTHER" id="PTHR42760">
    <property type="entry name" value="SHORT-CHAIN DEHYDROGENASES/REDUCTASES FAMILY MEMBER"/>
    <property type="match status" value="1"/>
</dbReference>
<dbReference type="InterPro" id="IPR020904">
    <property type="entry name" value="Sc_DH/Rdtase_CS"/>
</dbReference>
<dbReference type="PRINTS" id="PR00081">
    <property type="entry name" value="GDHRDH"/>
</dbReference>
<reference evidence="4 5" key="1">
    <citation type="submission" date="2018-06" db="EMBL/GenBank/DDBJ databases">
        <title>Genomic Encyclopedia of Type Strains, Phase III (KMG-III): the genomes of soil and plant-associated and newly described type strains.</title>
        <authorList>
            <person name="Whitman W."/>
        </authorList>
    </citation>
    <scope>NUCLEOTIDE SEQUENCE [LARGE SCALE GENOMIC DNA]</scope>
    <source>
        <strain evidence="4 5">CGMCC 4.7090</strain>
    </source>
</reference>
<dbReference type="SUPFAM" id="SSF51735">
    <property type="entry name" value="NAD(P)-binding Rossmann-fold domains"/>
    <property type="match status" value="1"/>
</dbReference>
<dbReference type="Proteomes" id="UP000249341">
    <property type="component" value="Unassembled WGS sequence"/>
</dbReference>
<proteinExistence type="inferred from homology"/>
<organism evidence="4 5">
    <name type="scientific">Actinoplanes lutulentus</name>
    <dbReference type="NCBI Taxonomy" id="1287878"/>
    <lineage>
        <taxon>Bacteria</taxon>
        <taxon>Bacillati</taxon>
        <taxon>Actinomycetota</taxon>
        <taxon>Actinomycetes</taxon>
        <taxon>Micromonosporales</taxon>
        <taxon>Micromonosporaceae</taxon>
        <taxon>Actinoplanes</taxon>
    </lineage>
</organism>
<dbReference type="PROSITE" id="PS00061">
    <property type="entry name" value="ADH_SHORT"/>
    <property type="match status" value="1"/>
</dbReference>
<name>A0A327Z386_9ACTN</name>
<dbReference type="InterPro" id="IPR002347">
    <property type="entry name" value="SDR_fam"/>
</dbReference>
<dbReference type="OrthoDB" id="9803333at2"/>
<accession>A0A327Z386</accession>
<gene>
    <name evidence="4" type="ORF">B0I29_120221</name>
</gene>
<keyword evidence="2" id="KW-0560">Oxidoreductase</keyword>
<feature type="domain" description="Ketoreductase" evidence="3">
    <location>
        <begin position="3"/>
        <end position="187"/>
    </location>
</feature>
<keyword evidence="5" id="KW-1185">Reference proteome</keyword>
<evidence type="ECO:0000256" key="2">
    <source>
        <dbReference type="ARBA" id="ARBA00023002"/>
    </source>
</evidence>
<dbReference type="Pfam" id="PF13561">
    <property type="entry name" value="adh_short_C2"/>
    <property type="match status" value="1"/>
</dbReference>
<evidence type="ECO:0000256" key="1">
    <source>
        <dbReference type="ARBA" id="ARBA00006484"/>
    </source>
</evidence>
<dbReference type="AlphaFoldDB" id="A0A327Z386"/>
<dbReference type="EMBL" id="QLMJ01000020">
    <property type="protein sequence ID" value="RAK28453.1"/>
    <property type="molecule type" value="Genomic_DNA"/>
</dbReference>